<dbReference type="Proteomes" id="UP000076079">
    <property type="component" value="Chromosome"/>
</dbReference>
<dbReference type="InterPro" id="IPR055161">
    <property type="entry name" value="NapH1-like_2nd"/>
</dbReference>
<dbReference type="Pfam" id="PF22778">
    <property type="entry name" value="VCPO_2nd"/>
    <property type="match status" value="1"/>
</dbReference>
<dbReference type="PANTHER" id="PTHR34599:SF1">
    <property type="entry name" value="PHOSPHATIDIC ACID PHOSPHATASE TYPE 2_HALOPEROXIDASE DOMAIN-CONTAINING PROTEIN"/>
    <property type="match status" value="1"/>
</dbReference>
<dbReference type="EMBL" id="CP015136">
    <property type="protein sequence ID" value="AMY09281.1"/>
    <property type="molecule type" value="Genomic_DNA"/>
</dbReference>
<feature type="domain" description="Vanadium-dependent haloperoxidase NapH1-like second helical-bundle" evidence="1">
    <location>
        <begin position="288"/>
        <end position="444"/>
    </location>
</feature>
<reference evidence="3" key="2">
    <citation type="submission" date="2016-04" db="EMBL/GenBank/DDBJ databases">
        <title>First Complete Genome Sequence of a Subdivision 6 Acidobacterium.</title>
        <authorList>
            <person name="Huang S."/>
            <person name="Vieira S."/>
            <person name="Bunk B."/>
            <person name="Riedel T."/>
            <person name="Sproeer C."/>
            <person name="Overmann J."/>
        </authorList>
    </citation>
    <scope>NUCLEOTIDE SEQUENCE [LARGE SCALE GENOMIC DNA]</scope>
    <source>
        <strain evidence="3">DSM 100886 HEG_-6_39</strain>
    </source>
</reference>
<accession>A0A143PLA6</accession>
<dbReference type="RefSeq" id="WP_110171041.1">
    <property type="nucleotide sequence ID" value="NZ_CP015136.1"/>
</dbReference>
<dbReference type="Gene3D" id="1.10.606.20">
    <property type="match status" value="1"/>
</dbReference>
<evidence type="ECO:0000259" key="1">
    <source>
        <dbReference type="Pfam" id="PF22778"/>
    </source>
</evidence>
<organism evidence="2 3">
    <name type="scientific">Luteitalea pratensis</name>
    <dbReference type="NCBI Taxonomy" id="1855912"/>
    <lineage>
        <taxon>Bacteria</taxon>
        <taxon>Pseudomonadati</taxon>
        <taxon>Acidobacteriota</taxon>
        <taxon>Vicinamibacteria</taxon>
        <taxon>Vicinamibacterales</taxon>
        <taxon>Vicinamibacteraceae</taxon>
        <taxon>Luteitalea</taxon>
    </lineage>
</organism>
<dbReference type="InterPro" id="IPR036938">
    <property type="entry name" value="PAP2/HPO_sf"/>
</dbReference>
<protein>
    <recommendedName>
        <fullName evidence="1">Vanadium-dependent haloperoxidase NapH1-like second helical-bundle domain-containing protein</fullName>
    </recommendedName>
</protein>
<name>A0A143PLA6_LUTPR</name>
<dbReference type="KEGG" id="abac:LuPra_02496"/>
<dbReference type="CDD" id="cd03398">
    <property type="entry name" value="PAP2_haloperoxidase"/>
    <property type="match status" value="1"/>
</dbReference>
<dbReference type="SUPFAM" id="SSF48317">
    <property type="entry name" value="Acid phosphatase/Vanadium-dependent haloperoxidase"/>
    <property type="match status" value="1"/>
</dbReference>
<proteinExistence type="predicted"/>
<sequence length="448" mass="48584">MRCVLTHCRLLSWLPRSIVAVSVLTTTCLDARAALPPGNAVQQWNQIAEDTVVSAGTFQNEGLVYMAYVSAAVYNAVTAIDGSYETYHFDIVADPRASIEAAVVEAAYLTLRHHFPAQAASLDALHGEALALIPEDGAKDHGRAIGAAAAQAIVVLRADDGRITPIGVTSAFPTKEPGPGVWRLTPPAFAAPQTPWVGQVQPFLLSNPRQFRPASPPPLAGQRWVKEFEEIRWLGSATSSVRSADETAVARFWTANVIRQYNRLGRELSTARSLSLLQTARLLAMINVVGADAQIAVMHWKYEFLFWRPVTAVDPSSVVTDGFGPVPGFDDGNDRTIEEFGWRPLIATPNHPEYPGAHGSITSAVAEVLTEFLGTEQIEIDIRGFDPGGPPGNLNATRHFVSSDELRDEIVGARLWAGLHYRGSSEAGVDLGRRVAHYDLNHAFGPTR</sequence>
<dbReference type="InterPro" id="IPR052559">
    <property type="entry name" value="V-haloperoxidase"/>
</dbReference>
<reference evidence="2 3" key="1">
    <citation type="journal article" date="2016" name="Genome Announc.">
        <title>First Complete Genome Sequence of a Subdivision 6 Acidobacterium Strain.</title>
        <authorList>
            <person name="Huang S."/>
            <person name="Vieira S."/>
            <person name="Bunk B."/>
            <person name="Riedel T."/>
            <person name="Sproer C."/>
            <person name="Overmann J."/>
        </authorList>
    </citation>
    <scope>NUCLEOTIDE SEQUENCE [LARGE SCALE GENOMIC DNA]</scope>
    <source>
        <strain evidence="3">DSM 100886 HEG_-6_39</strain>
    </source>
</reference>
<evidence type="ECO:0000313" key="3">
    <source>
        <dbReference type="Proteomes" id="UP000076079"/>
    </source>
</evidence>
<keyword evidence="3" id="KW-1185">Reference proteome</keyword>
<gene>
    <name evidence="2" type="ORF">LuPra_02496</name>
</gene>
<dbReference type="STRING" id="1855912.LuPra_02496"/>
<dbReference type="PANTHER" id="PTHR34599">
    <property type="entry name" value="PEROXIDASE-RELATED"/>
    <property type="match status" value="1"/>
</dbReference>
<evidence type="ECO:0000313" key="2">
    <source>
        <dbReference type="EMBL" id="AMY09281.1"/>
    </source>
</evidence>
<dbReference type="AlphaFoldDB" id="A0A143PLA6"/>
<dbReference type="OrthoDB" id="9771961at2"/>